<evidence type="ECO:0000313" key="3">
    <source>
        <dbReference type="Proteomes" id="UP000593735"/>
    </source>
</evidence>
<protein>
    <submittedName>
        <fullName evidence="2">NAD(P)H-dependent oxidoreductase</fullName>
    </submittedName>
</protein>
<accession>A0A7S7RUQ7</accession>
<dbReference type="AlphaFoldDB" id="A0A7S7RUQ7"/>
<dbReference type="RefSeq" id="WP_194371614.1">
    <property type="nucleotide sequence ID" value="NZ_CP063767.1"/>
</dbReference>
<evidence type="ECO:0000259" key="1">
    <source>
        <dbReference type="Pfam" id="PF03358"/>
    </source>
</evidence>
<gene>
    <name evidence="2" type="ORF">INP52_01000</name>
</gene>
<keyword evidence="3" id="KW-1185">Reference proteome</keyword>
<dbReference type="GO" id="GO:0016491">
    <property type="term" value="F:oxidoreductase activity"/>
    <property type="evidence" value="ECO:0007669"/>
    <property type="project" value="InterPro"/>
</dbReference>
<dbReference type="Proteomes" id="UP000593735">
    <property type="component" value="Chromosome"/>
</dbReference>
<feature type="domain" description="NADPH-dependent FMN reductase-like" evidence="1">
    <location>
        <begin position="6"/>
        <end position="150"/>
    </location>
</feature>
<dbReference type="Gene3D" id="3.40.50.360">
    <property type="match status" value="1"/>
</dbReference>
<dbReference type="GO" id="GO:0005829">
    <property type="term" value="C:cytosol"/>
    <property type="evidence" value="ECO:0007669"/>
    <property type="project" value="TreeGrafter"/>
</dbReference>
<dbReference type="KEGG" id="tio:INP52_01000"/>
<dbReference type="InterPro" id="IPR005025">
    <property type="entry name" value="FMN_Rdtase-like_dom"/>
</dbReference>
<organism evidence="2 3">
    <name type="scientific">Thermophilibacter immobilis</name>
    <dbReference type="NCBI Taxonomy" id="2779519"/>
    <lineage>
        <taxon>Bacteria</taxon>
        <taxon>Bacillati</taxon>
        <taxon>Actinomycetota</taxon>
        <taxon>Coriobacteriia</taxon>
        <taxon>Coriobacteriales</taxon>
        <taxon>Atopobiaceae</taxon>
        <taxon>Thermophilibacter</taxon>
    </lineage>
</organism>
<dbReference type="PANTHER" id="PTHR30543">
    <property type="entry name" value="CHROMATE REDUCTASE"/>
    <property type="match status" value="1"/>
</dbReference>
<dbReference type="PANTHER" id="PTHR30543:SF21">
    <property type="entry name" value="NAD(P)H-DEPENDENT FMN REDUCTASE LOT6"/>
    <property type="match status" value="1"/>
</dbReference>
<name>A0A7S7RUQ7_9ACTN</name>
<dbReference type="Pfam" id="PF03358">
    <property type="entry name" value="FMN_red"/>
    <property type="match status" value="1"/>
</dbReference>
<proteinExistence type="predicted"/>
<evidence type="ECO:0000313" key="2">
    <source>
        <dbReference type="EMBL" id="QOY60828.1"/>
    </source>
</evidence>
<dbReference type="InterPro" id="IPR050712">
    <property type="entry name" value="NAD(P)H-dep_reductase"/>
</dbReference>
<sequence>MSEAKKIGVLVGSLRKASFSRAIAREIVGMAPEGLDMSLVDIDGLPIFNQDYDDEGRTPQSWVTFREKVASFDGFLFVTPEYNRSIPPVLKNALDVASRPYGQNVWAGKPSGIVSVSPGSLGGFGANHHLRQVMMFLDVPMLQQPEAYVREVASLLDDEGRLTDESTRSFLGRYVAAFDRWVHLVSDAR</sequence>
<reference evidence="2 3" key="1">
    <citation type="submission" date="2020-10" db="EMBL/GenBank/DDBJ databases">
        <title>Olsenella immobilis sp.nov., isolated from the mud in a fermentation cellar used for the production of Chinese strong-flavoured liquor.</title>
        <authorList>
            <person name="Lu L."/>
        </authorList>
    </citation>
    <scope>NUCLEOTIDE SEQUENCE [LARGE SCALE GENOMIC DNA]</scope>
    <source>
        <strain evidence="2 3">LZLJ-2</strain>
    </source>
</reference>
<dbReference type="EMBL" id="CP063767">
    <property type="protein sequence ID" value="QOY60828.1"/>
    <property type="molecule type" value="Genomic_DNA"/>
</dbReference>
<dbReference type="SUPFAM" id="SSF52218">
    <property type="entry name" value="Flavoproteins"/>
    <property type="match status" value="1"/>
</dbReference>
<dbReference type="InterPro" id="IPR029039">
    <property type="entry name" value="Flavoprotein-like_sf"/>
</dbReference>
<dbReference type="GO" id="GO:0010181">
    <property type="term" value="F:FMN binding"/>
    <property type="evidence" value="ECO:0007669"/>
    <property type="project" value="TreeGrafter"/>
</dbReference>